<dbReference type="EMBL" id="BAABHJ010000006">
    <property type="protein sequence ID" value="GAA4607374.1"/>
    <property type="molecule type" value="Genomic_DNA"/>
</dbReference>
<evidence type="ECO:0000256" key="1">
    <source>
        <dbReference type="SAM" id="MobiDB-lite"/>
    </source>
</evidence>
<reference evidence="3" key="1">
    <citation type="journal article" date="2019" name="Int. J. Syst. Evol. Microbiol.">
        <title>The Global Catalogue of Microorganisms (GCM) 10K type strain sequencing project: providing services to taxonomists for standard genome sequencing and annotation.</title>
        <authorList>
            <consortium name="The Broad Institute Genomics Platform"/>
            <consortium name="The Broad Institute Genome Sequencing Center for Infectious Disease"/>
            <person name="Wu L."/>
            <person name="Ma J."/>
        </authorList>
    </citation>
    <scope>NUCLEOTIDE SEQUENCE [LARGE SCALE GENOMIC DNA]</scope>
    <source>
        <strain evidence="3">JCM 17938</strain>
    </source>
</reference>
<protein>
    <submittedName>
        <fullName evidence="2">Uncharacterized protein</fullName>
    </submittedName>
</protein>
<name>A0ABP8TG07_9ACTN</name>
<feature type="compositionally biased region" description="Basic and acidic residues" evidence="1">
    <location>
        <begin position="17"/>
        <end position="30"/>
    </location>
</feature>
<feature type="region of interest" description="Disordered" evidence="1">
    <location>
        <begin position="1"/>
        <end position="30"/>
    </location>
</feature>
<evidence type="ECO:0000313" key="3">
    <source>
        <dbReference type="Proteomes" id="UP001500212"/>
    </source>
</evidence>
<keyword evidence="3" id="KW-1185">Reference proteome</keyword>
<dbReference type="Proteomes" id="UP001500212">
    <property type="component" value="Unassembled WGS sequence"/>
</dbReference>
<gene>
    <name evidence="2" type="ORF">GCM10023195_27890</name>
</gene>
<organism evidence="2 3">
    <name type="scientific">Actinoallomurus liliacearum</name>
    <dbReference type="NCBI Taxonomy" id="1080073"/>
    <lineage>
        <taxon>Bacteria</taxon>
        <taxon>Bacillati</taxon>
        <taxon>Actinomycetota</taxon>
        <taxon>Actinomycetes</taxon>
        <taxon>Streptosporangiales</taxon>
        <taxon>Thermomonosporaceae</taxon>
        <taxon>Actinoallomurus</taxon>
    </lineage>
</organism>
<accession>A0ABP8TG07</accession>
<evidence type="ECO:0000313" key="2">
    <source>
        <dbReference type="EMBL" id="GAA4607374.1"/>
    </source>
</evidence>
<proteinExistence type="predicted"/>
<sequence length="85" mass="9679">MDEERVAQVDVAGPPRRVREGPVRGRRLDLGRDREHGHALLAVRLKDRRDVQVRADADAGGRILFPDLAEQERMSSARSFDRTFT</sequence>
<comment type="caution">
    <text evidence="2">The sequence shown here is derived from an EMBL/GenBank/DDBJ whole genome shotgun (WGS) entry which is preliminary data.</text>
</comment>